<dbReference type="PANTHER" id="PTHR45647:SF132">
    <property type="entry name" value="KINASE WITH ADENINE NUCLEOTIDE ALPHA HYDROLASES-LIKE DOMAIN-CONTAINING PROTEIN"/>
    <property type="match status" value="1"/>
</dbReference>
<evidence type="ECO:0000313" key="4">
    <source>
        <dbReference type="EMBL" id="KAH0448146.1"/>
    </source>
</evidence>
<evidence type="ECO:0000256" key="3">
    <source>
        <dbReference type="ARBA" id="ARBA00022786"/>
    </source>
</evidence>
<evidence type="ECO:0000256" key="1">
    <source>
        <dbReference type="ARBA" id="ARBA00000900"/>
    </source>
</evidence>
<dbReference type="AlphaFoldDB" id="A0AAV7FWE2"/>
<dbReference type="PANTHER" id="PTHR45647">
    <property type="entry name" value="OS02G0152300 PROTEIN"/>
    <property type="match status" value="1"/>
</dbReference>
<sequence>MLDPNMPNWPKEHAMRLTKIDLNFAELLGKDRPDLATVVLPQLNELRAFAESTLDPAWQASRWNSRSSREMTNSLSGIEEFAKVERTRGQFSH</sequence>
<keyword evidence="3" id="KW-0833">Ubl conjugation pathway</keyword>
<accession>A0AAV7FWE2</accession>
<comment type="caution">
    <text evidence="4">The sequence shown here is derived from an EMBL/GenBank/DDBJ whole genome shotgun (WGS) entry which is preliminary data.</text>
</comment>
<comment type="catalytic activity">
    <reaction evidence="1">
        <text>S-ubiquitinyl-[E2 ubiquitin-conjugating enzyme]-L-cysteine + [acceptor protein]-L-lysine = [E2 ubiquitin-conjugating enzyme]-L-cysteine + N(6)-ubiquitinyl-[acceptor protein]-L-lysine.</text>
        <dbReference type="EC" id="2.3.2.27"/>
    </reaction>
</comment>
<dbReference type="Proteomes" id="UP000775213">
    <property type="component" value="Unassembled WGS sequence"/>
</dbReference>
<proteinExistence type="predicted"/>
<dbReference type="GO" id="GO:0061630">
    <property type="term" value="F:ubiquitin protein ligase activity"/>
    <property type="evidence" value="ECO:0007669"/>
    <property type="project" value="UniProtKB-EC"/>
</dbReference>
<evidence type="ECO:0000313" key="5">
    <source>
        <dbReference type="Proteomes" id="UP000775213"/>
    </source>
</evidence>
<protein>
    <recommendedName>
        <fullName evidence="2">RING-type E3 ubiquitin transferase</fullName>
        <ecNumber evidence="2">2.3.2.27</ecNumber>
    </recommendedName>
</protein>
<keyword evidence="5" id="KW-1185">Reference proteome</keyword>
<name>A0AAV7FWE2_DENCH</name>
<gene>
    <name evidence="4" type="ORF">IEQ34_021946</name>
</gene>
<dbReference type="EMBL" id="JAGFBR010000019">
    <property type="protein sequence ID" value="KAH0448146.1"/>
    <property type="molecule type" value="Genomic_DNA"/>
</dbReference>
<dbReference type="InterPro" id="IPR051348">
    <property type="entry name" value="U-box_ubiquitin_ligases"/>
</dbReference>
<organism evidence="4 5">
    <name type="scientific">Dendrobium chrysotoxum</name>
    <name type="common">Orchid</name>
    <dbReference type="NCBI Taxonomy" id="161865"/>
    <lineage>
        <taxon>Eukaryota</taxon>
        <taxon>Viridiplantae</taxon>
        <taxon>Streptophyta</taxon>
        <taxon>Embryophyta</taxon>
        <taxon>Tracheophyta</taxon>
        <taxon>Spermatophyta</taxon>
        <taxon>Magnoliopsida</taxon>
        <taxon>Liliopsida</taxon>
        <taxon>Asparagales</taxon>
        <taxon>Orchidaceae</taxon>
        <taxon>Epidendroideae</taxon>
        <taxon>Malaxideae</taxon>
        <taxon>Dendrobiinae</taxon>
        <taxon>Dendrobium</taxon>
    </lineage>
</organism>
<dbReference type="EC" id="2.3.2.27" evidence="2"/>
<reference evidence="4 5" key="1">
    <citation type="journal article" date="2021" name="Hortic Res">
        <title>Chromosome-scale assembly of the Dendrobium chrysotoxum genome enhances the understanding of orchid evolution.</title>
        <authorList>
            <person name="Zhang Y."/>
            <person name="Zhang G.Q."/>
            <person name="Zhang D."/>
            <person name="Liu X.D."/>
            <person name="Xu X.Y."/>
            <person name="Sun W.H."/>
            <person name="Yu X."/>
            <person name="Zhu X."/>
            <person name="Wang Z.W."/>
            <person name="Zhao X."/>
            <person name="Zhong W.Y."/>
            <person name="Chen H."/>
            <person name="Yin W.L."/>
            <person name="Huang T."/>
            <person name="Niu S.C."/>
            <person name="Liu Z.J."/>
        </authorList>
    </citation>
    <scope>NUCLEOTIDE SEQUENCE [LARGE SCALE GENOMIC DNA]</scope>
    <source>
        <strain evidence="4">Lindl</strain>
    </source>
</reference>
<evidence type="ECO:0000256" key="2">
    <source>
        <dbReference type="ARBA" id="ARBA00012483"/>
    </source>
</evidence>